<evidence type="ECO:0000313" key="4">
    <source>
        <dbReference type="EMBL" id="GEQ86431.1"/>
    </source>
</evidence>
<dbReference type="Gene3D" id="1.10.357.10">
    <property type="entry name" value="Tetracycline Repressor, domain 2"/>
    <property type="match status" value="1"/>
</dbReference>
<dbReference type="InterPro" id="IPR050624">
    <property type="entry name" value="HTH-type_Tx_Regulator"/>
</dbReference>
<evidence type="ECO:0000259" key="3">
    <source>
        <dbReference type="PROSITE" id="PS50977"/>
    </source>
</evidence>
<keyword evidence="1 2" id="KW-0238">DNA-binding</keyword>
<evidence type="ECO:0000256" key="2">
    <source>
        <dbReference type="PROSITE-ProRule" id="PRU00335"/>
    </source>
</evidence>
<keyword evidence="5" id="KW-1185">Reference proteome</keyword>
<dbReference type="SUPFAM" id="SSF46689">
    <property type="entry name" value="Homeodomain-like"/>
    <property type="match status" value="1"/>
</dbReference>
<dbReference type="PROSITE" id="PS50977">
    <property type="entry name" value="HTH_TETR_2"/>
    <property type="match status" value="1"/>
</dbReference>
<dbReference type="Pfam" id="PF00440">
    <property type="entry name" value="TetR_N"/>
    <property type="match status" value="1"/>
</dbReference>
<dbReference type="PANTHER" id="PTHR43479:SF11">
    <property type="entry name" value="ACREF_ENVCD OPERON REPRESSOR-RELATED"/>
    <property type="match status" value="1"/>
</dbReference>
<protein>
    <recommendedName>
        <fullName evidence="3">HTH tetR-type domain-containing protein</fullName>
    </recommendedName>
</protein>
<dbReference type="GO" id="GO:0003677">
    <property type="term" value="F:DNA binding"/>
    <property type="evidence" value="ECO:0007669"/>
    <property type="project" value="UniProtKB-UniRule"/>
</dbReference>
<evidence type="ECO:0000256" key="1">
    <source>
        <dbReference type="ARBA" id="ARBA00023125"/>
    </source>
</evidence>
<dbReference type="EMBL" id="BKCF01000003">
    <property type="protein sequence ID" value="GEQ86431.1"/>
    <property type="molecule type" value="Genomic_DNA"/>
</dbReference>
<reference evidence="4 5" key="1">
    <citation type="submission" date="2019-08" db="EMBL/GenBank/DDBJ databases">
        <title>Ulvibacter marinistellae sp. nov., isolated from a starfish, Patiria pectinifera.</title>
        <authorList>
            <person name="Kawano K."/>
            <person name="Ushijima N."/>
            <person name="Kihara M."/>
            <person name="Itoh H."/>
        </authorList>
    </citation>
    <scope>NUCLEOTIDE SEQUENCE [LARGE SCALE GENOMIC DNA]</scope>
    <source>
        <strain evidence="4 5">KK4</strain>
    </source>
</reference>
<feature type="domain" description="HTH tetR-type" evidence="3">
    <location>
        <begin position="1"/>
        <end position="37"/>
    </location>
</feature>
<gene>
    <name evidence="4" type="ORF">ULMS_19390</name>
</gene>
<dbReference type="InterPro" id="IPR001647">
    <property type="entry name" value="HTH_TetR"/>
</dbReference>
<organism evidence="4 5">
    <name type="scientific">Patiriisocius marinistellae</name>
    <dbReference type="NCBI Taxonomy" id="2494560"/>
    <lineage>
        <taxon>Bacteria</taxon>
        <taxon>Pseudomonadati</taxon>
        <taxon>Bacteroidota</taxon>
        <taxon>Flavobacteriia</taxon>
        <taxon>Flavobacteriales</taxon>
        <taxon>Flavobacteriaceae</taxon>
        <taxon>Patiriisocius</taxon>
    </lineage>
</organism>
<dbReference type="PANTHER" id="PTHR43479">
    <property type="entry name" value="ACREF/ENVCD OPERON REPRESSOR-RELATED"/>
    <property type="match status" value="1"/>
</dbReference>
<dbReference type="InterPro" id="IPR009057">
    <property type="entry name" value="Homeodomain-like_sf"/>
</dbReference>
<comment type="caution">
    <text evidence="4">The sequence shown here is derived from an EMBL/GenBank/DDBJ whole genome shotgun (WGS) entry which is preliminary data.</text>
</comment>
<dbReference type="Proteomes" id="UP000326994">
    <property type="component" value="Unassembled WGS sequence"/>
</dbReference>
<dbReference type="AlphaFoldDB" id="A0A5J4G2K6"/>
<comment type="caution">
    <text evidence="2">Lacks conserved residue(s) required for the propagation of feature annotation.</text>
</comment>
<proteinExistence type="predicted"/>
<evidence type="ECO:0000313" key="5">
    <source>
        <dbReference type="Proteomes" id="UP000326994"/>
    </source>
</evidence>
<name>A0A5J4G2K6_9FLAO</name>
<sequence>MDDIAEKCGISKKTIYRHFQNKDDLLYEAIKLEAFEVKKNIDRIRLKNDNALEELQKFFKYINNVARVISPSFGRDLKKYHNSNLFKAITFKDKIIIPFVIGNLEKGKREGLYKEDIDAVEICKSYDELSNAVYFNYYFTDSSINSKSLEFLSTLFLYGLVSKIGWEHLHKP</sequence>
<accession>A0A5J4G2K6</accession>